<keyword evidence="5" id="KW-1185">Reference proteome</keyword>
<dbReference type="Proteomes" id="UP000233398">
    <property type="component" value="Unassembled WGS sequence"/>
</dbReference>
<gene>
    <name evidence="4" type="ORF">CWD77_02590</name>
</gene>
<dbReference type="Pfam" id="PF13432">
    <property type="entry name" value="TPR_16"/>
    <property type="match status" value="1"/>
</dbReference>
<comment type="caution">
    <text evidence="4">The sequence shown here is derived from an EMBL/GenBank/DDBJ whole genome shotgun (WGS) entry which is preliminary data.</text>
</comment>
<dbReference type="EMBL" id="PISP01000001">
    <property type="protein sequence ID" value="PKD44375.1"/>
    <property type="molecule type" value="Genomic_DNA"/>
</dbReference>
<dbReference type="InterPro" id="IPR051685">
    <property type="entry name" value="Ycf3/AcsC/BcsC/TPR_MFPF"/>
</dbReference>
<keyword evidence="1" id="KW-0677">Repeat</keyword>
<dbReference type="Gene3D" id="1.25.40.10">
    <property type="entry name" value="Tetratricopeptide repeat domain"/>
    <property type="match status" value="3"/>
</dbReference>
<evidence type="ECO:0000256" key="1">
    <source>
        <dbReference type="ARBA" id="ARBA00022737"/>
    </source>
</evidence>
<sequence>MLYRSIFFTGLIFLFFVDIGISQNRDFQSANRLMQQQNYEEAIPILSELHEQNPSSYVYFDRLIDALINVNNLNRAEEIVQKQIERGFVTLQAKGKLGEIQHMKGNRDKAIEIWSEAIENNSQNIQAYYTIASSMNNRREYDEAIKTYRQAQEIHNNQTLFLNELANTYMQAGRFDESVSEYYRLILESPRQMAIVQQRFFQMQDNNLYEIASFELEDLMMDLSTSHEAYAELYQLLSWLLLETEEYERAYNFARFYEEETSYTVYSLFSLGNRFLSAKQFPFAENAYKYYNESTNLTTRYRSFDELSNTYLQWAQYAEQNNLVPADSIRVLYQKSYDTSEELIDQDSDYQQINRVLARLVDLSLDIFKDPEDAEKWFSKLQQNAGSDDPYTLYAEGRISIFNNNFSRARQQLARADRATDQSDLSEKVRYFSALSDFFAGDSEFAEIQLRSLERRNSSYYANDAIKLRIWIQDGLRADTTGSVLDSLGEGMFSLHTGNFNNALEILEPIWDNPRNPFADDLSVELTSTLPEDFTAFKLQLLNRQIETNSQTPLLERLMWDRALLVEQIVNGRIVINRNLSAEDKFFSSDVKTEFTRDESEEFFEDLVISFPDGFYASYAREKLQQFQNGYLQ</sequence>
<evidence type="ECO:0000313" key="4">
    <source>
        <dbReference type="EMBL" id="PKD44375.1"/>
    </source>
</evidence>
<reference evidence="4 5" key="1">
    <citation type="submission" date="2017-11" db="EMBL/GenBank/DDBJ databases">
        <title>Rhodohalobacter 15182 sp. nov., isolated from a salt lake.</title>
        <authorList>
            <person name="Han S."/>
        </authorList>
    </citation>
    <scope>NUCLEOTIDE SEQUENCE [LARGE SCALE GENOMIC DNA]</scope>
    <source>
        <strain evidence="4 5">15182</strain>
    </source>
</reference>
<organism evidence="4 5">
    <name type="scientific">Rhodohalobacter barkolensis</name>
    <dbReference type="NCBI Taxonomy" id="2053187"/>
    <lineage>
        <taxon>Bacteria</taxon>
        <taxon>Pseudomonadati</taxon>
        <taxon>Balneolota</taxon>
        <taxon>Balneolia</taxon>
        <taxon>Balneolales</taxon>
        <taxon>Balneolaceae</taxon>
        <taxon>Rhodohalobacter</taxon>
    </lineage>
</organism>
<dbReference type="RefSeq" id="WP_101071667.1">
    <property type="nucleotide sequence ID" value="NZ_PISP01000001.1"/>
</dbReference>
<dbReference type="PANTHER" id="PTHR44943:SF8">
    <property type="entry name" value="TPR REPEAT-CONTAINING PROTEIN MJ0263"/>
    <property type="match status" value="1"/>
</dbReference>
<dbReference type="AlphaFoldDB" id="A0A2N0VJJ8"/>
<dbReference type="SMART" id="SM00028">
    <property type="entry name" value="TPR"/>
    <property type="match status" value="3"/>
</dbReference>
<feature type="repeat" description="TPR" evidence="3">
    <location>
        <begin position="125"/>
        <end position="158"/>
    </location>
</feature>
<keyword evidence="2 3" id="KW-0802">TPR repeat</keyword>
<protein>
    <submittedName>
        <fullName evidence="4">Uncharacterized protein</fullName>
    </submittedName>
</protein>
<evidence type="ECO:0000256" key="2">
    <source>
        <dbReference type="ARBA" id="ARBA00022803"/>
    </source>
</evidence>
<name>A0A2N0VJJ8_9BACT</name>
<evidence type="ECO:0000313" key="5">
    <source>
        <dbReference type="Proteomes" id="UP000233398"/>
    </source>
</evidence>
<evidence type="ECO:0000256" key="3">
    <source>
        <dbReference type="PROSITE-ProRule" id="PRU00339"/>
    </source>
</evidence>
<dbReference type="OrthoDB" id="9763354at2"/>
<dbReference type="SUPFAM" id="SSF48452">
    <property type="entry name" value="TPR-like"/>
    <property type="match status" value="2"/>
</dbReference>
<accession>A0A2N0VJJ8</accession>
<dbReference type="PANTHER" id="PTHR44943">
    <property type="entry name" value="CELLULOSE SYNTHASE OPERON PROTEIN C"/>
    <property type="match status" value="1"/>
</dbReference>
<dbReference type="InterPro" id="IPR011990">
    <property type="entry name" value="TPR-like_helical_dom_sf"/>
</dbReference>
<dbReference type="PROSITE" id="PS50005">
    <property type="entry name" value="TPR"/>
    <property type="match status" value="1"/>
</dbReference>
<dbReference type="InterPro" id="IPR019734">
    <property type="entry name" value="TPR_rpt"/>
</dbReference>
<proteinExistence type="predicted"/>